<sequence>MEIFPNEGLDYLLGIVPRGGAAPSTLYLFLFTSQTAATVPAADAVLATETGVTEAAYPGYARVAVAAADWGAPVSETLWSQAVRAVTAEQKVFPAATGADATPIHGFGVATAATGGVALCYSNFDDEVAIPELALGDTIKVTPKFGFSD</sequence>
<dbReference type="InterPro" id="IPR056908">
    <property type="entry name" value="Gp80-like"/>
</dbReference>
<proteinExistence type="predicted"/>
<dbReference type="STRING" id="1123024.GCA_000423625_02911"/>
<organism evidence="1 2">
    <name type="scientific">Pseudonocardia asaccharolytica DSM 44247 = NBRC 16224</name>
    <dbReference type="NCBI Taxonomy" id="1123024"/>
    <lineage>
        <taxon>Bacteria</taxon>
        <taxon>Bacillati</taxon>
        <taxon>Actinomycetota</taxon>
        <taxon>Actinomycetes</taxon>
        <taxon>Pseudonocardiales</taxon>
        <taxon>Pseudonocardiaceae</taxon>
        <taxon>Pseudonocardia</taxon>
    </lineage>
</organism>
<reference evidence="1 2" key="1">
    <citation type="submission" date="2019-07" db="EMBL/GenBank/DDBJ databases">
        <title>Whole genome shotgun sequence of Pseudonocardia asaccharolytica NBRC 16224.</title>
        <authorList>
            <person name="Hosoyama A."/>
            <person name="Uohara A."/>
            <person name="Ohji S."/>
            <person name="Ichikawa N."/>
        </authorList>
    </citation>
    <scope>NUCLEOTIDE SEQUENCE [LARGE SCALE GENOMIC DNA]</scope>
    <source>
        <strain evidence="1 2">NBRC 16224</strain>
    </source>
</reference>
<evidence type="ECO:0000313" key="2">
    <source>
        <dbReference type="Proteomes" id="UP000321328"/>
    </source>
</evidence>
<accession>A0A511DB03</accession>
<protein>
    <submittedName>
        <fullName evidence="1">Uncharacterized protein</fullName>
    </submittedName>
</protein>
<evidence type="ECO:0000313" key="1">
    <source>
        <dbReference type="EMBL" id="GEL20844.1"/>
    </source>
</evidence>
<dbReference type="RefSeq" id="WP_028930605.1">
    <property type="nucleotide sequence ID" value="NZ_AUII01000012.1"/>
</dbReference>
<dbReference type="EMBL" id="BJVI01000099">
    <property type="protein sequence ID" value="GEL20844.1"/>
    <property type="molecule type" value="Genomic_DNA"/>
</dbReference>
<dbReference type="AlphaFoldDB" id="A0A511DB03"/>
<dbReference type="Proteomes" id="UP000321328">
    <property type="component" value="Unassembled WGS sequence"/>
</dbReference>
<keyword evidence="2" id="KW-1185">Reference proteome</keyword>
<name>A0A511DB03_9PSEU</name>
<dbReference type="Pfam" id="PF23140">
    <property type="entry name" value="Gp80"/>
    <property type="match status" value="1"/>
</dbReference>
<gene>
    <name evidence="1" type="ORF">PA7_46810</name>
</gene>
<comment type="caution">
    <text evidence="1">The sequence shown here is derived from an EMBL/GenBank/DDBJ whole genome shotgun (WGS) entry which is preliminary data.</text>
</comment>